<gene>
    <name evidence="7" type="primary">yfkO</name>
    <name evidence="7" type="ORF">SAMEA104719789_00985</name>
</gene>
<dbReference type="Proteomes" id="UP000262142">
    <property type="component" value="Unassembled WGS sequence"/>
</dbReference>
<dbReference type="SUPFAM" id="SSF55469">
    <property type="entry name" value="FMN-dependent nitroreductase-like"/>
    <property type="match status" value="1"/>
</dbReference>
<reference evidence="7 8" key="1">
    <citation type="submission" date="2018-09" db="EMBL/GenBank/DDBJ databases">
        <authorList>
            <consortium name="Pathogen Informatics"/>
        </authorList>
    </citation>
    <scope>NUCLEOTIDE SEQUENCE [LARGE SCALE GENOMIC DNA]</scope>
    <source>
        <strain evidence="7 8">OH-22767</strain>
    </source>
</reference>
<evidence type="ECO:0000256" key="1">
    <source>
        <dbReference type="ARBA" id="ARBA00001917"/>
    </source>
</evidence>
<keyword evidence="5 7" id="KW-0560">Oxidoreductase</keyword>
<dbReference type="InterPro" id="IPR029479">
    <property type="entry name" value="Nitroreductase"/>
</dbReference>
<dbReference type="GO" id="GO:0016491">
    <property type="term" value="F:oxidoreductase activity"/>
    <property type="evidence" value="ECO:0007669"/>
    <property type="project" value="UniProtKB-KW"/>
</dbReference>
<dbReference type="PANTHER" id="PTHR43673">
    <property type="entry name" value="NAD(P)H NITROREDUCTASE YDGI-RELATED"/>
    <property type="match status" value="1"/>
</dbReference>
<dbReference type="AlphaFoldDB" id="A0A383U145"/>
<dbReference type="RefSeq" id="WP_119059329.1">
    <property type="nucleotide sequence ID" value="NZ_UNSC01000004.1"/>
</dbReference>
<sequence length="215" mass="25071">MLNHECIKNALHWRYAAKQFDSEQKIAEEKIYQLMEMANLTATSMGLQPFRVLWIKNPRNLKDLGNATFYQKQISTCSDLIVLAARTDLDEDFVKEMIQLMEEERGLQKGDLQDYEQTCIKFLKGLKNSNELQHWVDKQIYIVLGTLLTACALMQIDSCPMEGFKKHDLDEILNLEKKNLRSVLLLPVGIRTEKDFLLHEKKVRIPLDEMLIELN</sequence>
<feature type="domain" description="Nitroreductase" evidence="6">
    <location>
        <begin position="13"/>
        <end position="189"/>
    </location>
</feature>
<name>A0A383U145_9FLAO</name>
<protein>
    <submittedName>
        <fullName evidence="7">NAD(P)H nitroreductase yfkO</fullName>
        <ecNumber evidence="7">1.-.-.-</ecNumber>
    </submittedName>
</protein>
<dbReference type="OrthoDB" id="9809288at2"/>
<dbReference type="EMBL" id="UNSC01000004">
    <property type="protein sequence ID" value="SZD72871.1"/>
    <property type="molecule type" value="Genomic_DNA"/>
</dbReference>
<evidence type="ECO:0000313" key="8">
    <source>
        <dbReference type="Proteomes" id="UP000262142"/>
    </source>
</evidence>
<organism evidence="7 8">
    <name type="scientific">Candidatus Ornithobacterium hominis</name>
    <dbReference type="NCBI Taxonomy" id="2497989"/>
    <lineage>
        <taxon>Bacteria</taxon>
        <taxon>Pseudomonadati</taxon>
        <taxon>Bacteroidota</taxon>
        <taxon>Flavobacteriia</taxon>
        <taxon>Flavobacteriales</taxon>
        <taxon>Weeksellaceae</taxon>
        <taxon>Ornithobacterium</taxon>
    </lineage>
</organism>
<evidence type="ECO:0000256" key="5">
    <source>
        <dbReference type="ARBA" id="ARBA00023002"/>
    </source>
</evidence>
<evidence type="ECO:0000259" key="6">
    <source>
        <dbReference type="Pfam" id="PF00881"/>
    </source>
</evidence>
<evidence type="ECO:0000256" key="3">
    <source>
        <dbReference type="ARBA" id="ARBA00022630"/>
    </source>
</evidence>
<evidence type="ECO:0000256" key="4">
    <source>
        <dbReference type="ARBA" id="ARBA00022643"/>
    </source>
</evidence>
<comment type="cofactor">
    <cofactor evidence="1">
        <name>FMN</name>
        <dbReference type="ChEBI" id="CHEBI:58210"/>
    </cofactor>
</comment>
<evidence type="ECO:0000256" key="2">
    <source>
        <dbReference type="ARBA" id="ARBA00007118"/>
    </source>
</evidence>
<keyword evidence="8" id="KW-1185">Reference proteome</keyword>
<accession>A0A383U145</accession>
<proteinExistence type="inferred from homology"/>
<dbReference type="Gene3D" id="3.40.109.10">
    <property type="entry name" value="NADH Oxidase"/>
    <property type="match status" value="1"/>
</dbReference>
<keyword evidence="3" id="KW-0285">Flavoprotein</keyword>
<dbReference type="Pfam" id="PF00881">
    <property type="entry name" value="Nitroreductase"/>
    <property type="match status" value="1"/>
</dbReference>
<comment type="similarity">
    <text evidence="2">Belongs to the nitroreductase family.</text>
</comment>
<dbReference type="InterPro" id="IPR000415">
    <property type="entry name" value="Nitroreductase-like"/>
</dbReference>
<dbReference type="PANTHER" id="PTHR43673:SF2">
    <property type="entry name" value="NITROREDUCTASE"/>
    <property type="match status" value="1"/>
</dbReference>
<dbReference type="EC" id="1.-.-.-" evidence="7"/>
<keyword evidence="4" id="KW-0288">FMN</keyword>
<evidence type="ECO:0000313" key="7">
    <source>
        <dbReference type="EMBL" id="SZD72871.1"/>
    </source>
</evidence>